<sequence length="124" mass="13771">RCGDWIWNSKRSVPADCRIGKMSDRTVCRQNFQLLAMMLWFVTFSTGAKGTSSGAAINLDVSQTNDSYAFLIVNCSIQNHLSVMKTVASLTVYGSKSHGMQNKMDELADIDIWSQTPKLVCLTL</sequence>
<reference evidence="1 2" key="1">
    <citation type="journal article" date="2021" name="Elife">
        <title>Chloroplast acquisition without the gene transfer in kleptoplastic sea slugs, Plakobranchus ocellatus.</title>
        <authorList>
            <person name="Maeda T."/>
            <person name="Takahashi S."/>
            <person name="Yoshida T."/>
            <person name="Shimamura S."/>
            <person name="Takaki Y."/>
            <person name="Nagai Y."/>
            <person name="Toyoda A."/>
            <person name="Suzuki Y."/>
            <person name="Arimoto A."/>
            <person name="Ishii H."/>
            <person name="Satoh N."/>
            <person name="Nishiyama T."/>
            <person name="Hasebe M."/>
            <person name="Maruyama T."/>
            <person name="Minagawa J."/>
            <person name="Obokata J."/>
            <person name="Shigenobu S."/>
        </authorList>
    </citation>
    <scope>NUCLEOTIDE SEQUENCE [LARGE SCALE GENOMIC DNA]</scope>
</reference>
<dbReference type="Proteomes" id="UP000735302">
    <property type="component" value="Unassembled WGS sequence"/>
</dbReference>
<protein>
    <submittedName>
        <fullName evidence="1">Protein vac14</fullName>
    </submittedName>
</protein>
<dbReference type="EMBL" id="BLXT01006199">
    <property type="protein sequence ID" value="GFO30046.1"/>
    <property type="molecule type" value="Genomic_DNA"/>
</dbReference>
<gene>
    <name evidence="1" type="ORF">PoB_005655100</name>
</gene>
<keyword evidence="2" id="KW-1185">Reference proteome</keyword>
<accession>A0AAV4CF92</accession>
<name>A0AAV4CF92_9GAST</name>
<organism evidence="1 2">
    <name type="scientific">Plakobranchus ocellatus</name>
    <dbReference type="NCBI Taxonomy" id="259542"/>
    <lineage>
        <taxon>Eukaryota</taxon>
        <taxon>Metazoa</taxon>
        <taxon>Spiralia</taxon>
        <taxon>Lophotrochozoa</taxon>
        <taxon>Mollusca</taxon>
        <taxon>Gastropoda</taxon>
        <taxon>Heterobranchia</taxon>
        <taxon>Euthyneura</taxon>
        <taxon>Panpulmonata</taxon>
        <taxon>Sacoglossa</taxon>
        <taxon>Placobranchoidea</taxon>
        <taxon>Plakobranchidae</taxon>
        <taxon>Plakobranchus</taxon>
    </lineage>
</organism>
<evidence type="ECO:0000313" key="2">
    <source>
        <dbReference type="Proteomes" id="UP000735302"/>
    </source>
</evidence>
<comment type="caution">
    <text evidence="1">The sequence shown here is derived from an EMBL/GenBank/DDBJ whole genome shotgun (WGS) entry which is preliminary data.</text>
</comment>
<evidence type="ECO:0000313" key="1">
    <source>
        <dbReference type="EMBL" id="GFO30046.1"/>
    </source>
</evidence>
<dbReference type="AlphaFoldDB" id="A0AAV4CF92"/>
<proteinExistence type="predicted"/>
<feature type="non-terminal residue" evidence="1">
    <location>
        <position position="1"/>
    </location>
</feature>